<proteinExistence type="predicted"/>
<name>A0A8R1DZ96_CAEJA</name>
<feature type="signal peptide" evidence="1">
    <location>
        <begin position="1"/>
        <end position="18"/>
    </location>
</feature>
<keyword evidence="3" id="KW-1185">Reference proteome</keyword>
<reference evidence="2" key="2">
    <citation type="submission" date="2022-06" db="UniProtKB">
        <authorList>
            <consortium name="EnsemblMetazoa"/>
        </authorList>
    </citation>
    <scope>IDENTIFICATION</scope>
    <source>
        <strain evidence="2">DF5081</strain>
    </source>
</reference>
<sequence length="98" mass="11277">MVIYALLVAFEIPDLVQSIDGWPDYASAIIFEFYSDSSNLETYFKVLYRDNADSELSDVTANIPMCNGELFCSMQAFQNLSEYYRPLPDFNTVRFSDI</sequence>
<dbReference type="InterPro" id="IPR029033">
    <property type="entry name" value="His_PPase_superfam"/>
</dbReference>
<dbReference type="GO" id="GO:0016791">
    <property type="term" value="F:phosphatase activity"/>
    <property type="evidence" value="ECO:0007669"/>
    <property type="project" value="UniProtKB-ARBA"/>
</dbReference>
<dbReference type="InterPro" id="IPR000560">
    <property type="entry name" value="His_Pase_clade-2"/>
</dbReference>
<dbReference type="Pfam" id="PF00328">
    <property type="entry name" value="His_Phos_2"/>
    <property type="match status" value="1"/>
</dbReference>
<dbReference type="Gene3D" id="3.40.50.1240">
    <property type="entry name" value="Phosphoglycerate mutase-like"/>
    <property type="match status" value="1"/>
</dbReference>
<feature type="chain" id="PRO_5035917451" description="Glycosyltransferase family 92 protein" evidence="1">
    <location>
        <begin position="19"/>
        <end position="98"/>
    </location>
</feature>
<dbReference type="AlphaFoldDB" id="A0A8R1DZ96"/>
<protein>
    <recommendedName>
        <fullName evidence="4">Glycosyltransferase family 92 protein</fullName>
    </recommendedName>
</protein>
<evidence type="ECO:0000313" key="3">
    <source>
        <dbReference type="Proteomes" id="UP000005237"/>
    </source>
</evidence>
<dbReference type="EnsemblMetazoa" id="CJA15924.1">
    <property type="protein sequence ID" value="CJA15924.1"/>
    <property type="gene ID" value="WBGene00135128"/>
</dbReference>
<evidence type="ECO:0000256" key="1">
    <source>
        <dbReference type="SAM" id="SignalP"/>
    </source>
</evidence>
<evidence type="ECO:0008006" key="4">
    <source>
        <dbReference type="Google" id="ProtNLM"/>
    </source>
</evidence>
<keyword evidence="1" id="KW-0732">Signal</keyword>
<organism evidence="2 3">
    <name type="scientific">Caenorhabditis japonica</name>
    <dbReference type="NCBI Taxonomy" id="281687"/>
    <lineage>
        <taxon>Eukaryota</taxon>
        <taxon>Metazoa</taxon>
        <taxon>Ecdysozoa</taxon>
        <taxon>Nematoda</taxon>
        <taxon>Chromadorea</taxon>
        <taxon>Rhabditida</taxon>
        <taxon>Rhabditina</taxon>
        <taxon>Rhabditomorpha</taxon>
        <taxon>Rhabditoidea</taxon>
        <taxon>Rhabditidae</taxon>
        <taxon>Peloderinae</taxon>
        <taxon>Caenorhabditis</taxon>
    </lineage>
</organism>
<reference evidence="3" key="1">
    <citation type="submission" date="2010-08" db="EMBL/GenBank/DDBJ databases">
        <authorList>
            <consortium name="Caenorhabditis japonica Sequencing Consortium"/>
            <person name="Wilson R.K."/>
        </authorList>
    </citation>
    <scope>NUCLEOTIDE SEQUENCE [LARGE SCALE GENOMIC DNA]</scope>
    <source>
        <strain evidence="3">DF5081</strain>
    </source>
</reference>
<dbReference type="SUPFAM" id="SSF53254">
    <property type="entry name" value="Phosphoglycerate mutase-like"/>
    <property type="match status" value="1"/>
</dbReference>
<dbReference type="Proteomes" id="UP000005237">
    <property type="component" value="Unassembled WGS sequence"/>
</dbReference>
<evidence type="ECO:0000313" key="2">
    <source>
        <dbReference type="EnsemblMetazoa" id="CJA15924.1"/>
    </source>
</evidence>
<accession>A0A8R1DZ96</accession>